<name>A0A7M1RS67_9CAUD</name>
<evidence type="ECO:0000313" key="2">
    <source>
        <dbReference type="Proteomes" id="UP000593599"/>
    </source>
</evidence>
<keyword evidence="2" id="KW-1185">Reference proteome</keyword>
<dbReference type="KEGG" id="vg:65131212"/>
<protein>
    <submittedName>
        <fullName evidence="1">Uncharacterized protein</fullName>
    </submittedName>
</protein>
<evidence type="ECO:0000313" key="1">
    <source>
        <dbReference type="EMBL" id="QOR57275.1"/>
    </source>
</evidence>
<organism evidence="1 2">
    <name type="scientific">uncultured phage cr7_1</name>
    <dbReference type="NCBI Taxonomy" id="2772086"/>
    <lineage>
        <taxon>Viruses</taxon>
        <taxon>Duplodnaviria</taxon>
        <taxon>Heunggongvirae</taxon>
        <taxon>Uroviricota</taxon>
        <taxon>Caudoviricetes</taxon>
        <taxon>Crassvirales</taxon>
        <taxon>Suoliviridae</taxon>
        <taxon>Oafivirinae</taxon>
        <taxon>Burzaovirus</taxon>
        <taxon>Burzaovirus coli</taxon>
    </lineage>
</organism>
<accession>A0A7M1RS67</accession>
<dbReference type="RefSeq" id="YP_010112727.1">
    <property type="nucleotide sequence ID" value="NC_055895.1"/>
</dbReference>
<dbReference type="Proteomes" id="UP000593599">
    <property type="component" value="Segment"/>
</dbReference>
<dbReference type="GeneID" id="65131212"/>
<reference evidence="1 2" key="1">
    <citation type="submission" date="2020-07" db="EMBL/GenBank/DDBJ databases">
        <title>Taxonomic proposal: Crassvirales, a new order of highly abundant and diverse bacterial viruses.</title>
        <authorList>
            <person name="Shkoporov A.N."/>
            <person name="Stockdale S.R."/>
            <person name="Guerin E."/>
            <person name="Ross R.P."/>
            <person name="Hill C."/>
        </authorList>
    </citation>
    <scope>NUCLEOTIDE SEQUENCE [LARGE SCALE GENOMIC DNA]</scope>
</reference>
<dbReference type="EMBL" id="MT774402">
    <property type="protein sequence ID" value="QOR57275.1"/>
    <property type="molecule type" value="Genomic_DNA"/>
</dbReference>
<sequence length="121" mass="14240">MNTVSSNIRPNAIERLGNNTYYYNYNITSELKTNQDGEEETIYNFILVQLTGVPNYKDCIKNIIREYVSQTEEFDLINSYNKLQITGEKNSEDMRKYTDYISLLDKIKTNVKRDFNILARS</sequence>
<proteinExistence type="predicted"/>